<evidence type="ECO:0000259" key="2">
    <source>
        <dbReference type="Pfam" id="PF00501"/>
    </source>
</evidence>
<sequence length="538" mass="56637">MSEHLVLAALAGAARWVDPALHDHVAGRTRPLSDLLAAGVGKAGSVPAGRDGQARVGILMPNSASWYEALFAAMAAGAMAIPLPLPAGFVGPQAYVEHVLLIAETARLDAVLVHGAAMTPTLKRIRQRAPGVEFVDIAECPVADVAPAPADADRPCVVQFTSGSTGRPKGVVLTQANVVAALEILRDQLFLTPTDRLGSWLPLFHDMGLFMTLTAFASGAGVELWTPSEAVRRPLRWLEQFAAAGCTTLAAPNFFYEALATAVAEADEPPAADLRGWRFALNGAETVRAESVRRFTEALAPLGFHPAALWPVYGLAEATLPGTLQEPGRPYAVRHVDRDRLAFGAPVAFRAGGPGARAVVACGRPLRRTALRIADGDRELPPGSLGEIQLHGPTITPGYLDLPPSAGPRTPTGWLRTGDLGFVQDGELFITGRLKNMASVNGHNVHAEDVEDVVRSVLGGHVRCGAVAGVDDDGAESVRVVFETSAEGADRAAEEKRVREGIAHALGAIPVDVVGVLPRSIPHTSSGKVQRQQLSLRA</sequence>
<dbReference type="GO" id="GO:0006633">
    <property type="term" value="P:fatty acid biosynthetic process"/>
    <property type="evidence" value="ECO:0007669"/>
    <property type="project" value="TreeGrafter"/>
</dbReference>
<accession>A0A8T8I0U4</accession>
<dbReference type="Proteomes" id="UP000671828">
    <property type="component" value="Chromosome"/>
</dbReference>
<feature type="domain" description="AMP-dependent synthetase/ligase" evidence="2">
    <location>
        <begin position="53"/>
        <end position="400"/>
    </location>
</feature>
<evidence type="ECO:0000256" key="1">
    <source>
        <dbReference type="ARBA" id="ARBA00006432"/>
    </source>
</evidence>
<dbReference type="Pfam" id="PF00501">
    <property type="entry name" value="AMP-binding"/>
    <property type="match status" value="1"/>
</dbReference>
<gene>
    <name evidence="4" type="ORF">J7S33_06160</name>
    <name evidence="3" type="ORF">JOE68_001177</name>
</gene>
<name>A0A8T8I0U4_9PSEU</name>
<dbReference type="InterPro" id="IPR020845">
    <property type="entry name" value="AMP-binding_CS"/>
</dbReference>
<dbReference type="EMBL" id="JAFBCL010000001">
    <property type="protein sequence ID" value="MBM7810312.1"/>
    <property type="molecule type" value="Genomic_DNA"/>
</dbReference>
<keyword evidence="6" id="KW-1185">Reference proteome</keyword>
<organism evidence="4 5">
    <name type="scientific">Saccharothrix algeriensis</name>
    <dbReference type="NCBI Taxonomy" id="173560"/>
    <lineage>
        <taxon>Bacteria</taxon>
        <taxon>Bacillati</taxon>
        <taxon>Actinomycetota</taxon>
        <taxon>Actinomycetes</taxon>
        <taxon>Pseudonocardiales</taxon>
        <taxon>Pseudonocardiaceae</taxon>
        <taxon>Saccharothrix</taxon>
    </lineage>
</organism>
<evidence type="ECO:0000313" key="4">
    <source>
        <dbReference type="EMBL" id="QTR04465.1"/>
    </source>
</evidence>
<protein>
    <submittedName>
        <fullName evidence="4">AMP-binding protein</fullName>
    </submittedName>
    <submittedName>
        <fullName evidence="3">Acyl-CoA synthetase (AMP-forming)/AMP-acid ligase II</fullName>
    </submittedName>
</protein>
<dbReference type="Proteomes" id="UP001195724">
    <property type="component" value="Unassembled WGS sequence"/>
</dbReference>
<reference evidence="4" key="2">
    <citation type="submission" date="2021-04" db="EMBL/GenBank/DDBJ databases">
        <title>Saccharothrix algeriensis WGS.</title>
        <authorList>
            <person name="Stuskova K."/>
            <person name="Hakalova E."/>
            <person name="Tebbal A.B."/>
            <person name="Eichmeier A."/>
        </authorList>
    </citation>
    <scope>NUCLEOTIDE SEQUENCE</scope>
    <source>
        <strain evidence="4">NRRL B-24137</strain>
    </source>
</reference>
<evidence type="ECO:0000313" key="5">
    <source>
        <dbReference type="Proteomes" id="UP000671828"/>
    </source>
</evidence>
<dbReference type="InterPro" id="IPR042099">
    <property type="entry name" value="ANL_N_sf"/>
</dbReference>
<reference evidence="3 6" key="1">
    <citation type="submission" date="2021-01" db="EMBL/GenBank/DDBJ databases">
        <title>Sequencing the genomes of 1000 actinobacteria strains.</title>
        <authorList>
            <person name="Klenk H.-P."/>
        </authorList>
    </citation>
    <scope>NUCLEOTIDE SEQUENCE [LARGE SCALE GENOMIC DNA]</scope>
    <source>
        <strain evidence="3 6">DSM 44581</strain>
    </source>
</reference>
<dbReference type="PROSITE" id="PS00455">
    <property type="entry name" value="AMP_BINDING"/>
    <property type="match status" value="1"/>
</dbReference>
<keyword evidence="3" id="KW-0436">Ligase</keyword>
<evidence type="ECO:0000313" key="6">
    <source>
        <dbReference type="Proteomes" id="UP001195724"/>
    </source>
</evidence>
<evidence type="ECO:0000313" key="3">
    <source>
        <dbReference type="EMBL" id="MBM7810312.1"/>
    </source>
</evidence>
<dbReference type="GO" id="GO:0016874">
    <property type="term" value="F:ligase activity"/>
    <property type="evidence" value="ECO:0007669"/>
    <property type="project" value="UniProtKB-KW"/>
</dbReference>
<dbReference type="Gene3D" id="3.40.50.12780">
    <property type="entry name" value="N-terminal domain of ligase-like"/>
    <property type="match status" value="1"/>
</dbReference>
<dbReference type="InterPro" id="IPR000873">
    <property type="entry name" value="AMP-dep_synth/lig_dom"/>
</dbReference>
<dbReference type="GO" id="GO:0070566">
    <property type="term" value="F:adenylyltransferase activity"/>
    <property type="evidence" value="ECO:0007669"/>
    <property type="project" value="TreeGrafter"/>
</dbReference>
<dbReference type="GO" id="GO:0005886">
    <property type="term" value="C:plasma membrane"/>
    <property type="evidence" value="ECO:0007669"/>
    <property type="project" value="TreeGrafter"/>
</dbReference>
<dbReference type="PANTHER" id="PTHR22754:SF32">
    <property type="entry name" value="DISCO-INTERACTING PROTEIN 2"/>
    <property type="match status" value="1"/>
</dbReference>
<dbReference type="AlphaFoldDB" id="A0A8T8I0U4"/>
<comment type="similarity">
    <text evidence="1">Belongs to the ATP-dependent AMP-binding enzyme family.</text>
</comment>
<proteinExistence type="inferred from homology"/>
<dbReference type="RefSeq" id="WP_204841302.1">
    <property type="nucleotide sequence ID" value="NZ_JAFBCL010000001.1"/>
</dbReference>
<dbReference type="PANTHER" id="PTHR22754">
    <property type="entry name" value="DISCO-INTERACTING PROTEIN 2 DIP2 -RELATED"/>
    <property type="match status" value="1"/>
</dbReference>
<dbReference type="EMBL" id="CP072788">
    <property type="protein sequence ID" value="QTR04465.1"/>
    <property type="molecule type" value="Genomic_DNA"/>
</dbReference>
<dbReference type="Gene3D" id="3.30.300.30">
    <property type="match status" value="1"/>
</dbReference>
<dbReference type="InterPro" id="IPR045851">
    <property type="entry name" value="AMP-bd_C_sf"/>
</dbReference>
<dbReference type="SUPFAM" id="SSF56801">
    <property type="entry name" value="Acetyl-CoA synthetase-like"/>
    <property type="match status" value="1"/>
</dbReference>